<sequence>MAQGARTMNVPHTLLERAAEREPTPGLDREWEASRRYTDQPVSLAARLCGLGGVALITLGIIVGIFFTWTRFQPPPPPVALSVFDIAQPQPPEVQPDPNPDPVPEQARTPQAAPELLVEPVLPPRAEAPLILPRAVAPQPPAAPPAQPPAPPPASANDAKPAWEDLVLGALNRVKRYPRLAMVRRQQGVPYIRFVVDRDGRVLSSRLERSSGFADLDREATELPRRATPLPKPPSNSSQSTIELVVPVEFFLR</sequence>
<keyword evidence="6 11" id="KW-0812">Transmembrane</keyword>
<dbReference type="NCBIfam" id="TIGR01352">
    <property type="entry name" value="tonB_Cterm"/>
    <property type="match status" value="1"/>
</dbReference>
<keyword evidence="7" id="KW-0653">Protein transport</keyword>
<feature type="compositionally biased region" description="Pro residues" evidence="10">
    <location>
        <begin position="138"/>
        <end position="154"/>
    </location>
</feature>
<dbReference type="InterPro" id="IPR051045">
    <property type="entry name" value="TonB-dependent_transducer"/>
</dbReference>
<evidence type="ECO:0000256" key="7">
    <source>
        <dbReference type="ARBA" id="ARBA00022927"/>
    </source>
</evidence>
<dbReference type="PANTHER" id="PTHR33446">
    <property type="entry name" value="PROTEIN TONB-RELATED"/>
    <property type="match status" value="1"/>
</dbReference>
<evidence type="ECO:0000256" key="8">
    <source>
        <dbReference type="ARBA" id="ARBA00022989"/>
    </source>
</evidence>
<comment type="similarity">
    <text evidence="2">Belongs to the TonB family.</text>
</comment>
<dbReference type="GO" id="GO:0031992">
    <property type="term" value="F:energy transducer activity"/>
    <property type="evidence" value="ECO:0007669"/>
    <property type="project" value="TreeGrafter"/>
</dbReference>
<evidence type="ECO:0000256" key="2">
    <source>
        <dbReference type="ARBA" id="ARBA00006555"/>
    </source>
</evidence>
<dbReference type="OrthoDB" id="8481221at2"/>
<feature type="compositionally biased region" description="Pro residues" evidence="10">
    <location>
        <begin position="89"/>
        <end position="103"/>
    </location>
</feature>
<dbReference type="AlphaFoldDB" id="A0A437LZT0"/>
<feature type="compositionally biased region" description="Basic and acidic residues" evidence="10">
    <location>
        <begin position="14"/>
        <end position="33"/>
    </location>
</feature>
<gene>
    <name evidence="13" type="ORF">EOD43_15490</name>
</gene>
<dbReference type="InterPro" id="IPR006260">
    <property type="entry name" value="TonB/TolA_C"/>
</dbReference>
<dbReference type="Proteomes" id="UP000282971">
    <property type="component" value="Unassembled WGS sequence"/>
</dbReference>
<protein>
    <submittedName>
        <fullName evidence="13">Energy transducer TonB</fullName>
    </submittedName>
</protein>
<dbReference type="InterPro" id="IPR037682">
    <property type="entry name" value="TonB_C"/>
</dbReference>
<dbReference type="Pfam" id="PF03544">
    <property type="entry name" value="TonB_C"/>
    <property type="match status" value="1"/>
</dbReference>
<evidence type="ECO:0000256" key="5">
    <source>
        <dbReference type="ARBA" id="ARBA00022519"/>
    </source>
</evidence>
<dbReference type="Gene3D" id="3.30.1150.10">
    <property type="match status" value="1"/>
</dbReference>
<keyword evidence="3" id="KW-0813">Transport</keyword>
<comment type="subcellular location">
    <subcellularLocation>
        <location evidence="1">Cell inner membrane</location>
        <topology evidence="1">Single-pass membrane protein</topology>
        <orientation evidence="1">Periplasmic side</orientation>
    </subcellularLocation>
</comment>
<evidence type="ECO:0000256" key="6">
    <source>
        <dbReference type="ARBA" id="ARBA00022692"/>
    </source>
</evidence>
<evidence type="ECO:0000259" key="12">
    <source>
        <dbReference type="PROSITE" id="PS52015"/>
    </source>
</evidence>
<feature type="region of interest" description="Disordered" evidence="10">
    <location>
        <begin position="218"/>
        <end position="239"/>
    </location>
</feature>
<dbReference type="SUPFAM" id="SSF74653">
    <property type="entry name" value="TolA/TonB C-terminal domain"/>
    <property type="match status" value="1"/>
</dbReference>
<dbReference type="GO" id="GO:0015031">
    <property type="term" value="P:protein transport"/>
    <property type="evidence" value="ECO:0007669"/>
    <property type="project" value="UniProtKB-KW"/>
</dbReference>
<evidence type="ECO:0000313" key="14">
    <source>
        <dbReference type="Proteomes" id="UP000282971"/>
    </source>
</evidence>
<name>A0A437LZT0_9SPHN</name>
<keyword evidence="5" id="KW-0997">Cell inner membrane</keyword>
<evidence type="ECO:0000256" key="11">
    <source>
        <dbReference type="SAM" id="Phobius"/>
    </source>
</evidence>
<proteinExistence type="inferred from homology"/>
<evidence type="ECO:0000313" key="13">
    <source>
        <dbReference type="EMBL" id="RVT90939.1"/>
    </source>
</evidence>
<evidence type="ECO:0000256" key="1">
    <source>
        <dbReference type="ARBA" id="ARBA00004383"/>
    </source>
</evidence>
<accession>A0A437LZT0</accession>
<feature type="region of interest" description="Disordered" evidence="10">
    <location>
        <begin position="1"/>
        <end position="33"/>
    </location>
</feature>
<keyword evidence="8 11" id="KW-1133">Transmembrane helix</keyword>
<dbReference type="PANTHER" id="PTHR33446:SF2">
    <property type="entry name" value="PROTEIN TONB"/>
    <property type="match status" value="1"/>
</dbReference>
<keyword evidence="9 11" id="KW-0472">Membrane</keyword>
<evidence type="ECO:0000256" key="3">
    <source>
        <dbReference type="ARBA" id="ARBA00022448"/>
    </source>
</evidence>
<evidence type="ECO:0000256" key="4">
    <source>
        <dbReference type="ARBA" id="ARBA00022475"/>
    </source>
</evidence>
<evidence type="ECO:0000256" key="9">
    <source>
        <dbReference type="ARBA" id="ARBA00023136"/>
    </source>
</evidence>
<dbReference type="GO" id="GO:0098797">
    <property type="term" value="C:plasma membrane protein complex"/>
    <property type="evidence" value="ECO:0007669"/>
    <property type="project" value="TreeGrafter"/>
</dbReference>
<feature type="region of interest" description="Disordered" evidence="10">
    <location>
        <begin position="89"/>
        <end position="110"/>
    </location>
</feature>
<feature type="transmembrane region" description="Helical" evidence="11">
    <location>
        <begin position="44"/>
        <end position="69"/>
    </location>
</feature>
<reference evidence="13 14" key="1">
    <citation type="submission" date="2019-01" db="EMBL/GenBank/DDBJ databases">
        <authorList>
            <person name="Chen W.-M."/>
        </authorList>
    </citation>
    <scope>NUCLEOTIDE SEQUENCE [LARGE SCALE GENOMIC DNA]</scope>
    <source>
        <strain evidence="13 14">CCP-7</strain>
    </source>
</reference>
<evidence type="ECO:0000256" key="10">
    <source>
        <dbReference type="SAM" id="MobiDB-lite"/>
    </source>
</evidence>
<dbReference type="GO" id="GO:0055085">
    <property type="term" value="P:transmembrane transport"/>
    <property type="evidence" value="ECO:0007669"/>
    <property type="project" value="InterPro"/>
</dbReference>
<dbReference type="PROSITE" id="PS52015">
    <property type="entry name" value="TONB_CTD"/>
    <property type="match status" value="1"/>
</dbReference>
<keyword evidence="14" id="KW-1185">Reference proteome</keyword>
<dbReference type="RefSeq" id="WP_127744954.1">
    <property type="nucleotide sequence ID" value="NZ_SACN01000002.1"/>
</dbReference>
<organism evidence="13 14">
    <name type="scientific">Sphingomonas crocodyli</name>
    <dbReference type="NCBI Taxonomy" id="1979270"/>
    <lineage>
        <taxon>Bacteria</taxon>
        <taxon>Pseudomonadati</taxon>
        <taxon>Pseudomonadota</taxon>
        <taxon>Alphaproteobacteria</taxon>
        <taxon>Sphingomonadales</taxon>
        <taxon>Sphingomonadaceae</taxon>
        <taxon>Sphingomonas</taxon>
    </lineage>
</organism>
<comment type="caution">
    <text evidence="13">The sequence shown here is derived from an EMBL/GenBank/DDBJ whole genome shotgun (WGS) entry which is preliminary data.</text>
</comment>
<feature type="region of interest" description="Disordered" evidence="10">
    <location>
        <begin position="136"/>
        <end position="159"/>
    </location>
</feature>
<keyword evidence="4" id="KW-1003">Cell membrane</keyword>
<dbReference type="EMBL" id="SACN01000002">
    <property type="protein sequence ID" value="RVT90939.1"/>
    <property type="molecule type" value="Genomic_DNA"/>
</dbReference>
<feature type="domain" description="TonB C-terminal" evidence="12">
    <location>
        <begin position="162"/>
        <end position="253"/>
    </location>
</feature>